<dbReference type="InterPro" id="IPR050929">
    <property type="entry name" value="PFKA"/>
</dbReference>
<evidence type="ECO:0000313" key="4">
    <source>
        <dbReference type="Proteomes" id="UP000015105"/>
    </source>
</evidence>
<dbReference type="EnsemblPlants" id="AET1Gv20398800.1">
    <property type="protein sequence ID" value="AET1Gv20398800.1"/>
    <property type="gene ID" value="AET1Gv20398800"/>
</dbReference>
<dbReference type="EnsemblPlants" id="AET1Gv20398800.4">
    <property type="protein sequence ID" value="AET1Gv20398800.4"/>
    <property type="gene ID" value="AET1Gv20398800"/>
</dbReference>
<dbReference type="AlphaFoldDB" id="A0A452YF97"/>
<dbReference type="Gramene" id="AET1Gv20398800.3">
    <property type="protein sequence ID" value="AET1Gv20398800.3"/>
    <property type="gene ID" value="AET1Gv20398800"/>
</dbReference>
<reference evidence="3" key="5">
    <citation type="journal article" date="2021" name="G3 (Bethesda)">
        <title>Aegilops tauschii genome assembly Aet v5.0 features greater sequence contiguity and improved annotation.</title>
        <authorList>
            <person name="Wang L."/>
            <person name="Zhu T."/>
            <person name="Rodriguez J.C."/>
            <person name="Deal K.R."/>
            <person name="Dubcovsky J."/>
            <person name="McGuire P.E."/>
            <person name="Lux T."/>
            <person name="Spannagl M."/>
            <person name="Mayer K.F.X."/>
            <person name="Baldrich P."/>
            <person name="Meyers B.C."/>
            <person name="Huo N."/>
            <person name="Gu Y.Q."/>
            <person name="Zhou H."/>
            <person name="Devos K.M."/>
            <person name="Bennetzen J.L."/>
            <person name="Unver T."/>
            <person name="Budak H."/>
            <person name="Gulick P.J."/>
            <person name="Galiba G."/>
            <person name="Kalapos B."/>
            <person name="Nelson D.R."/>
            <person name="Li P."/>
            <person name="You F.M."/>
            <person name="Luo M.C."/>
            <person name="Dvorak J."/>
        </authorList>
    </citation>
    <scope>NUCLEOTIDE SEQUENCE [LARGE SCALE GENOMIC DNA]</scope>
    <source>
        <strain evidence="3">cv. AL8/78</strain>
    </source>
</reference>
<dbReference type="EnsemblPlants" id="AET1Gv20398800.2">
    <property type="protein sequence ID" value="AET1Gv20398800.2"/>
    <property type="gene ID" value="AET1Gv20398800"/>
</dbReference>
<proteinExistence type="predicted"/>
<reference evidence="4" key="2">
    <citation type="journal article" date="2017" name="Nat. Plants">
        <title>The Aegilops tauschii genome reveals multiple impacts of transposons.</title>
        <authorList>
            <person name="Zhao G."/>
            <person name="Zou C."/>
            <person name="Li K."/>
            <person name="Wang K."/>
            <person name="Li T."/>
            <person name="Gao L."/>
            <person name="Zhang X."/>
            <person name="Wang H."/>
            <person name="Yang Z."/>
            <person name="Liu X."/>
            <person name="Jiang W."/>
            <person name="Mao L."/>
            <person name="Kong X."/>
            <person name="Jiao Y."/>
            <person name="Jia J."/>
        </authorList>
    </citation>
    <scope>NUCLEOTIDE SEQUENCE [LARGE SCALE GENOMIC DNA]</scope>
    <source>
        <strain evidence="4">cv. AL8/78</strain>
    </source>
</reference>
<dbReference type="InterPro" id="IPR035966">
    <property type="entry name" value="PKF_sf"/>
</dbReference>
<organism evidence="3 4">
    <name type="scientific">Aegilops tauschii subsp. strangulata</name>
    <name type="common">Goatgrass</name>
    <dbReference type="NCBI Taxonomy" id="200361"/>
    <lineage>
        <taxon>Eukaryota</taxon>
        <taxon>Viridiplantae</taxon>
        <taxon>Streptophyta</taxon>
        <taxon>Embryophyta</taxon>
        <taxon>Tracheophyta</taxon>
        <taxon>Spermatophyta</taxon>
        <taxon>Magnoliopsida</taxon>
        <taxon>Liliopsida</taxon>
        <taxon>Poales</taxon>
        <taxon>Poaceae</taxon>
        <taxon>BOP clade</taxon>
        <taxon>Pooideae</taxon>
        <taxon>Triticodae</taxon>
        <taxon>Triticeae</taxon>
        <taxon>Triticinae</taxon>
        <taxon>Aegilops</taxon>
    </lineage>
</organism>
<evidence type="ECO:0000256" key="2">
    <source>
        <dbReference type="SAM" id="Phobius"/>
    </source>
</evidence>
<dbReference type="Gene3D" id="3.40.50.450">
    <property type="match status" value="1"/>
</dbReference>
<dbReference type="Gramene" id="AET1Gv20398800.4">
    <property type="protein sequence ID" value="AET1Gv20398800.4"/>
    <property type="gene ID" value="AET1Gv20398800"/>
</dbReference>
<dbReference type="SUPFAM" id="SSF53784">
    <property type="entry name" value="Phosphofructokinase"/>
    <property type="match status" value="1"/>
</dbReference>
<reference evidence="3" key="3">
    <citation type="journal article" date="2017" name="Nature">
        <title>Genome sequence of the progenitor of the wheat D genome Aegilops tauschii.</title>
        <authorList>
            <person name="Luo M.C."/>
            <person name="Gu Y.Q."/>
            <person name="Puiu D."/>
            <person name="Wang H."/>
            <person name="Twardziok S.O."/>
            <person name="Deal K.R."/>
            <person name="Huo N."/>
            <person name="Zhu T."/>
            <person name="Wang L."/>
            <person name="Wang Y."/>
            <person name="McGuire P.E."/>
            <person name="Liu S."/>
            <person name="Long H."/>
            <person name="Ramasamy R.K."/>
            <person name="Rodriguez J.C."/>
            <person name="Van S.L."/>
            <person name="Yuan L."/>
            <person name="Wang Z."/>
            <person name="Xia Z."/>
            <person name="Xiao L."/>
            <person name="Anderson O.D."/>
            <person name="Ouyang S."/>
            <person name="Liang Y."/>
            <person name="Zimin A.V."/>
            <person name="Pertea G."/>
            <person name="Qi P."/>
            <person name="Bennetzen J.L."/>
            <person name="Dai X."/>
            <person name="Dawson M.W."/>
            <person name="Muller H.G."/>
            <person name="Kugler K."/>
            <person name="Rivarola-Duarte L."/>
            <person name="Spannagl M."/>
            <person name="Mayer K.F.X."/>
            <person name="Lu F.H."/>
            <person name="Bevan M.W."/>
            <person name="Leroy P."/>
            <person name="Li P."/>
            <person name="You F.M."/>
            <person name="Sun Q."/>
            <person name="Liu Z."/>
            <person name="Lyons E."/>
            <person name="Wicker T."/>
            <person name="Salzberg S.L."/>
            <person name="Devos K.M."/>
            <person name="Dvorak J."/>
        </authorList>
    </citation>
    <scope>NUCLEOTIDE SEQUENCE [LARGE SCALE GENOMIC DNA]</scope>
    <source>
        <strain evidence="3">cv. AL8/78</strain>
    </source>
</reference>
<evidence type="ECO:0000313" key="3">
    <source>
        <dbReference type="EnsemblPlants" id="AET1Gv20398800.3"/>
    </source>
</evidence>
<feature type="transmembrane region" description="Helical" evidence="2">
    <location>
        <begin position="20"/>
        <end position="38"/>
    </location>
</feature>
<keyword evidence="1" id="KW-0021">Allosteric enzyme</keyword>
<dbReference type="Proteomes" id="UP000015105">
    <property type="component" value="Chromosome 1D"/>
</dbReference>
<sequence length="87" mass="9741">MRDPYQTETQFPRISQSMPSHILCCCCGTISVWVYAIGGDGTMRGAVAIFKEFKQHGLRISITWIPKTVDIGIIDKSFVFQTAVEIT</sequence>
<dbReference type="Gramene" id="AET1Gv20398800.2">
    <property type="protein sequence ID" value="AET1Gv20398800.2"/>
    <property type="gene ID" value="AET1Gv20398800"/>
</dbReference>
<reference evidence="3" key="4">
    <citation type="submission" date="2019-03" db="UniProtKB">
        <authorList>
            <consortium name="EnsemblPlants"/>
        </authorList>
    </citation>
    <scope>IDENTIFICATION</scope>
</reference>
<reference evidence="4" key="1">
    <citation type="journal article" date="2014" name="Science">
        <title>Ancient hybridizations among the ancestral genomes of bread wheat.</title>
        <authorList>
            <consortium name="International Wheat Genome Sequencing Consortium,"/>
            <person name="Marcussen T."/>
            <person name="Sandve S.R."/>
            <person name="Heier L."/>
            <person name="Spannagl M."/>
            <person name="Pfeifer M."/>
            <person name="Jakobsen K.S."/>
            <person name="Wulff B.B."/>
            <person name="Steuernagel B."/>
            <person name="Mayer K.F."/>
            <person name="Olsen O.A."/>
        </authorList>
    </citation>
    <scope>NUCLEOTIDE SEQUENCE [LARGE SCALE GENOMIC DNA]</scope>
    <source>
        <strain evidence="4">cv. AL8/78</strain>
    </source>
</reference>
<keyword evidence="2" id="KW-1133">Transmembrane helix</keyword>
<evidence type="ECO:0000256" key="1">
    <source>
        <dbReference type="ARBA" id="ARBA00022533"/>
    </source>
</evidence>
<keyword evidence="4" id="KW-1185">Reference proteome</keyword>
<dbReference type="Gramene" id="AET1Gv20398800.1">
    <property type="protein sequence ID" value="AET1Gv20398800.1"/>
    <property type="gene ID" value="AET1Gv20398800"/>
</dbReference>
<keyword evidence="2" id="KW-0472">Membrane</keyword>
<dbReference type="STRING" id="200361.A0A452YF97"/>
<evidence type="ECO:0008006" key="5">
    <source>
        <dbReference type="Google" id="ProtNLM"/>
    </source>
</evidence>
<accession>A0A452YF97</accession>
<protein>
    <recommendedName>
        <fullName evidence="5">Phosphofructokinase domain-containing protein</fullName>
    </recommendedName>
</protein>
<dbReference type="EnsemblPlants" id="AET1Gv20398800.3">
    <property type="protein sequence ID" value="AET1Gv20398800.3"/>
    <property type="gene ID" value="AET1Gv20398800"/>
</dbReference>
<keyword evidence="2" id="KW-0812">Transmembrane</keyword>
<name>A0A452YF97_AEGTS</name>
<dbReference type="GO" id="GO:0003872">
    <property type="term" value="F:6-phosphofructokinase activity"/>
    <property type="evidence" value="ECO:0007669"/>
    <property type="project" value="InterPro"/>
</dbReference>
<dbReference type="PANTHER" id="PTHR45770">
    <property type="entry name" value="ATP-DEPENDENT 6-PHOSPHOFRUCTOKINASE 1"/>
    <property type="match status" value="1"/>
</dbReference>